<feature type="region of interest" description="Disordered" evidence="1">
    <location>
        <begin position="58"/>
        <end position="77"/>
    </location>
</feature>
<accession>A0A5B7CLG9</accession>
<organism evidence="2 3">
    <name type="scientific">Portunus trituberculatus</name>
    <name type="common">Swimming crab</name>
    <name type="synonym">Neptunus trituberculatus</name>
    <dbReference type="NCBI Taxonomy" id="210409"/>
    <lineage>
        <taxon>Eukaryota</taxon>
        <taxon>Metazoa</taxon>
        <taxon>Ecdysozoa</taxon>
        <taxon>Arthropoda</taxon>
        <taxon>Crustacea</taxon>
        <taxon>Multicrustacea</taxon>
        <taxon>Malacostraca</taxon>
        <taxon>Eumalacostraca</taxon>
        <taxon>Eucarida</taxon>
        <taxon>Decapoda</taxon>
        <taxon>Pleocyemata</taxon>
        <taxon>Brachyura</taxon>
        <taxon>Eubrachyura</taxon>
        <taxon>Portunoidea</taxon>
        <taxon>Portunidae</taxon>
        <taxon>Portuninae</taxon>
        <taxon>Portunus</taxon>
    </lineage>
</organism>
<keyword evidence="3" id="KW-1185">Reference proteome</keyword>
<reference evidence="2 3" key="1">
    <citation type="submission" date="2019-05" db="EMBL/GenBank/DDBJ databases">
        <title>Another draft genome of Portunus trituberculatus and its Hox gene families provides insights of decapod evolution.</title>
        <authorList>
            <person name="Jeong J.-H."/>
            <person name="Song I."/>
            <person name="Kim S."/>
            <person name="Choi T."/>
            <person name="Kim D."/>
            <person name="Ryu S."/>
            <person name="Kim W."/>
        </authorList>
    </citation>
    <scope>NUCLEOTIDE SEQUENCE [LARGE SCALE GENOMIC DNA]</scope>
    <source>
        <tissue evidence="2">Muscle</tissue>
    </source>
</reference>
<gene>
    <name evidence="2" type="ORF">E2C01_002169</name>
</gene>
<comment type="caution">
    <text evidence="2">The sequence shown here is derived from an EMBL/GenBank/DDBJ whole genome shotgun (WGS) entry which is preliminary data.</text>
</comment>
<sequence length="124" mass="13394">MTEIGQGNGIRQESLCHYEGVMLVLILPHISLPPRASPTRSFSRQGVRSSSHPVIFTSGFSSSPASQPSDTTTTLTPTLTSATANKTTTLISPIATYAAPPQSDHQLQKYFFNPYHGTSVYGMH</sequence>
<evidence type="ECO:0000256" key="1">
    <source>
        <dbReference type="SAM" id="MobiDB-lite"/>
    </source>
</evidence>
<protein>
    <submittedName>
        <fullName evidence="2">Uncharacterized protein</fullName>
    </submittedName>
</protein>
<evidence type="ECO:0000313" key="2">
    <source>
        <dbReference type="EMBL" id="MPC09554.1"/>
    </source>
</evidence>
<dbReference type="Proteomes" id="UP000324222">
    <property type="component" value="Unassembled WGS sequence"/>
</dbReference>
<dbReference type="AlphaFoldDB" id="A0A5B7CLG9"/>
<proteinExistence type="predicted"/>
<dbReference type="EMBL" id="VSRR010000074">
    <property type="protein sequence ID" value="MPC09554.1"/>
    <property type="molecule type" value="Genomic_DNA"/>
</dbReference>
<evidence type="ECO:0000313" key="3">
    <source>
        <dbReference type="Proteomes" id="UP000324222"/>
    </source>
</evidence>
<name>A0A5B7CLG9_PORTR</name>